<dbReference type="Proteomes" id="UP000091857">
    <property type="component" value="Chromosome 9"/>
</dbReference>
<protein>
    <submittedName>
        <fullName evidence="1">Uncharacterized protein</fullName>
    </submittedName>
</protein>
<evidence type="ECO:0000313" key="1">
    <source>
        <dbReference type="EMBL" id="KAG8647061.1"/>
    </source>
</evidence>
<evidence type="ECO:0000313" key="2">
    <source>
        <dbReference type="Proteomes" id="UP000091857"/>
    </source>
</evidence>
<sequence>MDQQTPSSSIPTPSTTANATSQPSEPSPTQPTPPAPRPPQQQQQQPPPLQPPSSSTPSAPSPTPTPNPSPSPSPSPSPNPSLRPSTSNSLTQPQSQPNSASRPQSLHRPWQHPHPHSHFPHFSSITSPSSSLPASSGLSLSSSASPSITASQQRGGVAIGVPAPHPSPSPAPFSSSFGQQYGGLSRGTVNMPDSVANTSSSQVRQGMQGVQGVGMVGSMSSTSQIRPVGIPAHHQQRPVQSSIRPPTSSPNNQSPTTQNFQGHGFMRPSSVGPPSSSAPNTSQSMQSPSQPWLSSGSQGKPPLPSPSYRTQISTPSLQQRSHIPQQHHSLTTTSQQQQHMSSAQTQQPLPSHQPSDHYGQQFPARIPRSITQQLALQGSANPKPPSLPMVQPNTVQPTTQNRTTNVENDEPGNRILSKRSINELVSQIDPSEKLDPEVEDILADIADEFVDSITTFGCSLAKHRKSDTLEAKDILLHLERNWNMTLPGFSSDEIKTYRKPITSDIHKERLAAIKKSVLATEMTNAKSSIGQAAGNAKSNLSKTPANVMVSPNLKNRDVT</sequence>
<reference evidence="2" key="1">
    <citation type="journal article" date="2016" name="Nat. Biotechnol.">
        <title>Sequencing wild and cultivated cassava and related species reveals extensive interspecific hybridization and genetic diversity.</title>
        <authorList>
            <person name="Bredeson J.V."/>
            <person name="Lyons J.B."/>
            <person name="Prochnik S.E."/>
            <person name="Wu G.A."/>
            <person name="Ha C.M."/>
            <person name="Edsinger-Gonzales E."/>
            <person name="Grimwood J."/>
            <person name="Schmutz J."/>
            <person name="Rabbi I.Y."/>
            <person name="Egesi C."/>
            <person name="Nauluvula P."/>
            <person name="Lebot V."/>
            <person name="Ndunguru J."/>
            <person name="Mkamilo G."/>
            <person name="Bart R.S."/>
            <person name="Setter T.L."/>
            <person name="Gleadow R.M."/>
            <person name="Kulakow P."/>
            <person name="Ferguson M.E."/>
            <person name="Rounsley S."/>
            <person name="Rokhsar D.S."/>
        </authorList>
    </citation>
    <scope>NUCLEOTIDE SEQUENCE [LARGE SCALE GENOMIC DNA]</scope>
    <source>
        <strain evidence="2">cv. AM560-2</strain>
    </source>
</reference>
<accession>A0ACB7H4D4</accession>
<dbReference type="EMBL" id="CM004395">
    <property type="protein sequence ID" value="KAG8647061.1"/>
    <property type="molecule type" value="Genomic_DNA"/>
</dbReference>
<gene>
    <name evidence="1" type="ORF">MANES_09G056700v8</name>
</gene>
<organism evidence="1 2">
    <name type="scientific">Manihot esculenta</name>
    <name type="common">Cassava</name>
    <name type="synonym">Jatropha manihot</name>
    <dbReference type="NCBI Taxonomy" id="3983"/>
    <lineage>
        <taxon>Eukaryota</taxon>
        <taxon>Viridiplantae</taxon>
        <taxon>Streptophyta</taxon>
        <taxon>Embryophyta</taxon>
        <taxon>Tracheophyta</taxon>
        <taxon>Spermatophyta</taxon>
        <taxon>Magnoliopsida</taxon>
        <taxon>eudicotyledons</taxon>
        <taxon>Gunneridae</taxon>
        <taxon>Pentapetalae</taxon>
        <taxon>rosids</taxon>
        <taxon>fabids</taxon>
        <taxon>Malpighiales</taxon>
        <taxon>Euphorbiaceae</taxon>
        <taxon>Crotonoideae</taxon>
        <taxon>Manihoteae</taxon>
        <taxon>Manihot</taxon>
    </lineage>
</organism>
<keyword evidence="2" id="KW-1185">Reference proteome</keyword>
<proteinExistence type="predicted"/>
<comment type="caution">
    <text evidence="1">The sequence shown here is derived from an EMBL/GenBank/DDBJ whole genome shotgun (WGS) entry which is preliminary data.</text>
</comment>
<name>A0ACB7H4D4_MANES</name>